<dbReference type="GO" id="GO:0070004">
    <property type="term" value="F:cysteine-type exopeptidase activity"/>
    <property type="evidence" value="ECO:0007669"/>
    <property type="project" value="InterPro"/>
</dbReference>
<organism evidence="1">
    <name type="scientific">hydrothermal vent metagenome</name>
    <dbReference type="NCBI Taxonomy" id="652676"/>
    <lineage>
        <taxon>unclassified sequences</taxon>
        <taxon>metagenomes</taxon>
        <taxon>ecological metagenomes</taxon>
    </lineage>
</organism>
<dbReference type="Gene3D" id="3.60.60.10">
    <property type="entry name" value="Penicillin V Acylase, Chain A"/>
    <property type="match status" value="1"/>
</dbReference>
<dbReference type="PANTHER" id="PTHR12994">
    <property type="entry name" value="SECERNIN"/>
    <property type="match status" value="1"/>
</dbReference>
<gene>
    <name evidence="1" type="ORF">MNBD_ACTINO01-2223</name>
</gene>
<dbReference type="AlphaFoldDB" id="A0A3B0TPW2"/>
<dbReference type="InterPro" id="IPR005322">
    <property type="entry name" value="Peptidase_C69"/>
</dbReference>
<reference evidence="1" key="1">
    <citation type="submission" date="2018-06" db="EMBL/GenBank/DDBJ databases">
        <authorList>
            <person name="Zhirakovskaya E."/>
        </authorList>
    </citation>
    <scope>NUCLEOTIDE SEQUENCE</scope>
</reference>
<accession>A0A3B0TPW2</accession>
<name>A0A3B0TPW2_9ZZZZ</name>
<dbReference type="GO" id="GO:0016805">
    <property type="term" value="F:dipeptidase activity"/>
    <property type="evidence" value="ECO:0007669"/>
    <property type="project" value="InterPro"/>
</dbReference>
<proteinExistence type="predicted"/>
<evidence type="ECO:0000313" key="1">
    <source>
        <dbReference type="EMBL" id="VAW09116.1"/>
    </source>
</evidence>
<dbReference type="GO" id="GO:0006508">
    <property type="term" value="P:proteolysis"/>
    <property type="evidence" value="ECO:0007669"/>
    <property type="project" value="InterPro"/>
</dbReference>
<protein>
    <submittedName>
        <fullName evidence="1">Secernin 1</fullName>
    </submittedName>
</protein>
<feature type="non-terminal residue" evidence="1">
    <location>
        <position position="214"/>
    </location>
</feature>
<dbReference type="Pfam" id="PF03577">
    <property type="entry name" value="Peptidase_C69"/>
    <property type="match status" value="1"/>
</dbReference>
<dbReference type="PANTHER" id="PTHR12994:SF17">
    <property type="entry name" value="LD30995P"/>
    <property type="match status" value="1"/>
</dbReference>
<sequence>MCDTIVVVNPDGVLFAKNSDRDANEAQFPQWCPSRDHEDGSIVHCTYLDIPQVPHTYATLLSRPFWMWGAEIGANEHGVTIGNEAVFTDQPYAETGLTGMDLVRLALQRSTGAEDAVGVIVGLIEQHGQGGGCGYEDRSFTYHNSFIVADHNGAVVLETAGNEWATERVTAGVRTISNGLTIKGFADKHRDRLRSRVSACDVRTAMTAKGASGS</sequence>
<dbReference type="EMBL" id="UOEI01000682">
    <property type="protein sequence ID" value="VAW09116.1"/>
    <property type="molecule type" value="Genomic_DNA"/>
</dbReference>